<accession>A0A1C3KFJ8</accession>
<sequence>MDNAAKEVHEQVTQAEDAEGHVTFYAFLDKLTKLGELFKHKKEGSFFLNEIKMQEKRNVLNSNDYINNVHTNFKGQFCDGCPNDREKKKNFSNCLSNSPKNVTCTDQEISTIASYFGIKGNKKEKMKMENLTELNKIKKHKIHFKCAATKNEMHVINAYTKLIGQGSAVRPICGKIKILKRKKKINERGDWNESESENENDNENESENKHVHAEKNADMDYFPECKHIMQNTLYSRNNVLPDIMISISSPCVSEERDLIRATYDKKKIKGKNANIYRKNVKDRQMFDKGNMKNKHSVGEDNACRININMSEKKKKKNSDHIHNISRAHSDLMYYYSAREKNVTSGSHEEFTEEKINKRCIIKDVDEGVINDYQDKNRDKYKYKYNVKDRDTDKDKTNKKDLLSNIEVKGEFTNKRKVTINNALVLIKPSKKNSSSTLMNNEPFRNFTKDLLHTTQEGLRNRITRNSKQKINYVYLNEKENIDNISEKEIRLNKSMKYFLTRLLEGQLLKKIIKYNYKGNIIRKRSTHKSMTNKNNLNNSRKEEKKKKKKRKKFKYEINSNIIQNRKDPYCRLSLLLSSAKKNAVSEGKIHSSMYKDVYTNYHIFPEKKKCTLDHIHHSIHLDNQMKNYINEQIKYFGKNMRKENIEKIYCHIMKNLENESPSPTHAGDRNWCKEARKNDDCARYKPHPEASIQHDADEEMIHVKIPASEIKEYIKKMSMNNQINNKDKTKIWDVVNFDTIKGGDYTFRADETTSDATREANETAEKEKEENLYYRLIKKNKLINQLEILKQGEKKKKINNNNNNGNNNGNNNNNNNDNDNNSNNNGNNKGNNNGNNKGNNNGNNKGNNNGNNNNYSSNNCSANNMTNFSQIYEYLIQHKNILKKKLAIEKKKNKKEFFKELHAIETKMKIFVNNFQEIIKQKERKDEETNISFDKSTKYEMGRNSHVDTLLAILDEVIILLNNNFMHNKQKKFRH</sequence>
<protein>
    <submittedName>
        <fullName evidence="2">Uncharacterized protein</fullName>
    </submittedName>
</protein>
<dbReference type="VEuPathDB" id="PlasmoDB:PmUG01_13044800"/>
<evidence type="ECO:0000313" key="2">
    <source>
        <dbReference type="EMBL" id="SBT72417.1"/>
    </source>
</evidence>
<feature type="region of interest" description="Disordered" evidence="1">
    <location>
        <begin position="796"/>
        <end position="858"/>
    </location>
</feature>
<feature type="compositionally biased region" description="Acidic residues" evidence="1">
    <location>
        <begin position="192"/>
        <end position="205"/>
    </location>
</feature>
<feature type="region of interest" description="Disordered" evidence="1">
    <location>
        <begin position="524"/>
        <end position="550"/>
    </location>
</feature>
<reference evidence="2 3" key="1">
    <citation type="submission" date="2016-06" db="EMBL/GenBank/DDBJ databases">
        <authorList>
            <consortium name="Pathogen Informatics"/>
        </authorList>
    </citation>
    <scope>NUCLEOTIDE SEQUENCE [LARGE SCALE GENOMIC DNA]</scope>
    <source>
        <strain evidence="2">PmlGA01</strain>
    </source>
</reference>
<evidence type="ECO:0000256" key="1">
    <source>
        <dbReference type="SAM" id="MobiDB-lite"/>
    </source>
</evidence>
<gene>
    <name evidence="2" type="primary">PmlGA01_130038700</name>
    <name evidence="2" type="ORF">PMLGA01_130038700</name>
</gene>
<dbReference type="EMBL" id="LT594501">
    <property type="protein sequence ID" value="SBT72417.1"/>
    <property type="molecule type" value="Genomic_DNA"/>
</dbReference>
<proteinExistence type="predicted"/>
<evidence type="ECO:0000313" key="3">
    <source>
        <dbReference type="Proteomes" id="UP000219799"/>
    </source>
</evidence>
<organism evidence="2 3">
    <name type="scientific">Plasmodium malariae</name>
    <dbReference type="NCBI Taxonomy" id="5858"/>
    <lineage>
        <taxon>Eukaryota</taxon>
        <taxon>Sar</taxon>
        <taxon>Alveolata</taxon>
        <taxon>Apicomplexa</taxon>
        <taxon>Aconoidasida</taxon>
        <taxon>Haemosporida</taxon>
        <taxon>Plasmodiidae</taxon>
        <taxon>Plasmodium</taxon>
        <taxon>Plasmodium (Plasmodium)</taxon>
    </lineage>
</organism>
<feature type="region of interest" description="Disordered" evidence="1">
    <location>
        <begin position="184"/>
        <end position="210"/>
    </location>
</feature>
<dbReference type="AlphaFoldDB" id="A0A1C3KFJ8"/>
<feature type="compositionally biased region" description="Low complexity" evidence="1">
    <location>
        <begin position="799"/>
        <end position="858"/>
    </location>
</feature>
<dbReference type="Proteomes" id="UP000219799">
    <property type="component" value="Chromosome 13"/>
</dbReference>
<name>A0A1C3KFJ8_PLAMA</name>